<reference evidence="7 8" key="1">
    <citation type="submission" date="2023-10" db="EMBL/GenBank/DDBJ databases">
        <title>Noviherbaspirillum sp. CPCC 100848 genome assembly.</title>
        <authorList>
            <person name="Li X.Y."/>
            <person name="Fang X.M."/>
        </authorList>
    </citation>
    <scope>NUCLEOTIDE SEQUENCE [LARGE SCALE GENOMIC DNA]</scope>
    <source>
        <strain evidence="7 8">CPCC 100848</strain>
    </source>
</reference>
<keyword evidence="8" id="KW-1185">Reference proteome</keyword>
<dbReference type="Pfam" id="PF06305">
    <property type="entry name" value="LapA_dom"/>
    <property type="match status" value="1"/>
</dbReference>
<evidence type="ECO:0000259" key="6">
    <source>
        <dbReference type="Pfam" id="PF06305"/>
    </source>
</evidence>
<keyword evidence="2 5" id="KW-0812">Transmembrane</keyword>
<keyword evidence="1" id="KW-1003">Cell membrane</keyword>
<feature type="domain" description="Lipopolysaccharide assembly protein A" evidence="6">
    <location>
        <begin position="22"/>
        <end position="85"/>
    </location>
</feature>
<evidence type="ECO:0000256" key="1">
    <source>
        <dbReference type="ARBA" id="ARBA00022475"/>
    </source>
</evidence>
<evidence type="ECO:0000256" key="5">
    <source>
        <dbReference type="SAM" id="Phobius"/>
    </source>
</evidence>
<keyword evidence="4 5" id="KW-0472">Membrane</keyword>
<gene>
    <name evidence="7" type="ORF">RY831_05875</name>
</gene>
<dbReference type="RefSeq" id="WP_326505391.1">
    <property type="nucleotide sequence ID" value="NZ_JAWIIV010000003.1"/>
</dbReference>
<evidence type="ECO:0000313" key="8">
    <source>
        <dbReference type="Proteomes" id="UP001352263"/>
    </source>
</evidence>
<dbReference type="Proteomes" id="UP001352263">
    <property type="component" value="Unassembled WGS sequence"/>
</dbReference>
<evidence type="ECO:0000256" key="2">
    <source>
        <dbReference type="ARBA" id="ARBA00022692"/>
    </source>
</evidence>
<proteinExistence type="predicted"/>
<keyword evidence="3 5" id="KW-1133">Transmembrane helix</keyword>
<dbReference type="InterPro" id="IPR010445">
    <property type="entry name" value="LapA_dom"/>
</dbReference>
<evidence type="ECO:0000313" key="7">
    <source>
        <dbReference type="EMBL" id="MEC4718667.1"/>
    </source>
</evidence>
<protein>
    <submittedName>
        <fullName evidence="7">LapA family protein</fullName>
    </submittedName>
</protein>
<organism evidence="7 8">
    <name type="scientific">Noviherbaspirillum album</name>
    <dbReference type="NCBI Taxonomy" id="3080276"/>
    <lineage>
        <taxon>Bacteria</taxon>
        <taxon>Pseudomonadati</taxon>
        <taxon>Pseudomonadota</taxon>
        <taxon>Betaproteobacteria</taxon>
        <taxon>Burkholderiales</taxon>
        <taxon>Oxalobacteraceae</taxon>
        <taxon>Noviherbaspirillum</taxon>
    </lineage>
</organism>
<accession>A0ABU6J4W2</accession>
<name>A0ABU6J4W2_9BURK</name>
<comment type="caution">
    <text evidence="7">The sequence shown here is derived from an EMBL/GenBank/DDBJ whole genome shotgun (WGS) entry which is preliminary data.</text>
</comment>
<sequence>MKILFRILAAILFILFFGFALKNTQEAALRFFFDYEIRGPLVMLLLAFFIGGATLGILAMLPTLFRYRRELGRHKKTLVGIEQEKAQVLKARALPPQPDSVINT</sequence>
<evidence type="ECO:0000256" key="3">
    <source>
        <dbReference type="ARBA" id="ARBA00022989"/>
    </source>
</evidence>
<dbReference type="EMBL" id="JAWIIV010000003">
    <property type="protein sequence ID" value="MEC4718667.1"/>
    <property type="molecule type" value="Genomic_DNA"/>
</dbReference>
<feature type="transmembrane region" description="Helical" evidence="5">
    <location>
        <begin position="40"/>
        <end position="65"/>
    </location>
</feature>
<evidence type="ECO:0000256" key="4">
    <source>
        <dbReference type="ARBA" id="ARBA00023136"/>
    </source>
</evidence>